<name>A0A845AST9_9SPHN</name>
<dbReference type="Proteomes" id="UP000446786">
    <property type="component" value="Unassembled WGS sequence"/>
</dbReference>
<evidence type="ECO:0000256" key="1">
    <source>
        <dbReference type="SAM" id="SignalP"/>
    </source>
</evidence>
<sequence>MNRFSRACLIVIAACTGSVALAQDAAVASSGDLEELRACRAIADPTERLACYDREVGVVIAATDDGSLQVVDKEEVEQTKRRLFGFSLPKLRIFGGDDEEIKLLQTTITRVRQIERDSWVITTEEGSVWRIKDAPMRFRAPRTGQGVEFKKASLGSYFIRVNGQLGVKGRRIE</sequence>
<organism evidence="2 3">
    <name type="scientific">Parerythrobacter jejuensis</name>
    <dbReference type="NCBI Taxonomy" id="795812"/>
    <lineage>
        <taxon>Bacteria</taxon>
        <taxon>Pseudomonadati</taxon>
        <taxon>Pseudomonadota</taxon>
        <taxon>Alphaproteobacteria</taxon>
        <taxon>Sphingomonadales</taxon>
        <taxon>Erythrobacteraceae</taxon>
        <taxon>Parerythrobacter</taxon>
    </lineage>
</organism>
<feature type="chain" id="PRO_5033004264" evidence="1">
    <location>
        <begin position="23"/>
        <end position="173"/>
    </location>
</feature>
<gene>
    <name evidence="2" type="ORF">GRI94_07050</name>
</gene>
<dbReference type="EMBL" id="WTYE01000001">
    <property type="protein sequence ID" value="MXP31576.1"/>
    <property type="molecule type" value="Genomic_DNA"/>
</dbReference>
<feature type="signal peptide" evidence="1">
    <location>
        <begin position="1"/>
        <end position="22"/>
    </location>
</feature>
<evidence type="ECO:0000313" key="3">
    <source>
        <dbReference type="Proteomes" id="UP000446786"/>
    </source>
</evidence>
<keyword evidence="3" id="KW-1185">Reference proteome</keyword>
<comment type="caution">
    <text evidence="2">The sequence shown here is derived from an EMBL/GenBank/DDBJ whole genome shotgun (WGS) entry which is preliminary data.</text>
</comment>
<dbReference type="OrthoDB" id="7596780at2"/>
<dbReference type="AlphaFoldDB" id="A0A845AST9"/>
<evidence type="ECO:0000313" key="2">
    <source>
        <dbReference type="EMBL" id="MXP31576.1"/>
    </source>
</evidence>
<protein>
    <submittedName>
        <fullName evidence="2">Uncharacterized protein</fullName>
    </submittedName>
</protein>
<accession>A0A845AST9</accession>
<dbReference type="RefSeq" id="WP_160779001.1">
    <property type="nucleotide sequence ID" value="NZ_BAAAZF010000001.1"/>
</dbReference>
<keyword evidence="1" id="KW-0732">Signal</keyword>
<proteinExistence type="predicted"/>
<reference evidence="2 3" key="1">
    <citation type="submission" date="2019-12" db="EMBL/GenBank/DDBJ databases">
        <title>Genomic-based taxomic classification of the family Erythrobacteraceae.</title>
        <authorList>
            <person name="Xu L."/>
        </authorList>
    </citation>
    <scope>NUCLEOTIDE SEQUENCE [LARGE SCALE GENOMIC DNA]</scope>
    <source>
        <strain evidence="2 3">JCM 16677</strain>
    </source>
</reference>